<gene>
    <name evidence="8" type="ORF">FWK35_00024096</name>
</gene>
<dbReference type="SMART" id="SM00115">
    <property type="entry name" value="CASc"/>
    <property type="match status" value="1"/>
</dbReference>
<dbReference type="OrthoDB" id="6097640at2759"/>
<dbReference type="Proteomes" id="UP000478052">
    <property type="component" value="Unassembled WGS sequence"/>
</dbReference>
<reference evidence="8 9" key="1">
    <citation type="submission" date="2019-08" db="EMBL/GenBank/DDBJ databases">
        <title>Whole genome of Aphis craccivora.</title>
        <authorList>
            <person name="Voronova N.V."/>
            <person name="Shulinski R.S."/>
            <person name="Bandarenka Y.V."/>
            <person name="Zhorov D.G."/>
            <person name="Warner D."/>
        </authorList>
    </citation>
    <scope>NUCLEOTIDE SEQUENCE [LARGE SCALE GENOMIC DNA]</scope>
    <source>
        <strain evidence="8">180601</strain>
        <tissue evidence="8">Whole Body</tissue>
    </source>
</reference>
<dbReference type="InterPro" id="IPR011600">
    <property type="entry name" value="Pept_C14_caspase"/>
</dbReference>
<dbReference type="PANTHER" id="PTHR47901">
    <property type="entry name" value="CASPASE RECRUITMENT DOMAIN-CONTAINING PROTEIN 18"/>
    <property type="match status" value="1"/>
</dbReference>
<dbReference type="InterPro" id="IPR015917">
    <property type="entry name" value="Pept_C14A"/>
</dbReference>
<dbReference type="PROSITE" id="PS50208">
    <property type="entry name" value="CASPASE_P20"/>
    <property type="match status" value="1"/>
</dbReference>
<keyword evidence="9" id="KW-1185">Reference proteome</keyword>
<dbReference type="SUPFAM" id="SSF52129">
    <property type="entry name" value="Caspase-like"/>
    <property type="match status" value="1"/>
</dbReference>
<evidence type="ECO:0000256" key="4">
    <source>
        <dbReference type="ARBA" id="ARBA00022801"/>
    </source>
</evidence>
<dbReference type="PANTHER" id="PTHR47901:SF8">
    <property type="entry name" value="CASPASE-3"/>
    <property type="match status" value="1"/>
</dbReference>
<sequence>MLRKEKEEQLDKTFDKMILKHDDSYVKIHPERKHMDNYEENLNSGVYTMGSNPKVHALILNINNIKDRDERKGSKVDMENLKKLFKGLGYIIHPKEDLSEKRGDYTTISSTGSINNRRYKNIFIAFATVPGHTAKRDPIDGLWFVQKLCEVDTEVEKLSSTQYGYQTLEWSSRSFNKLFYFNPGLYDDNSDHDSSITTSTNPTNV</sequence>
<evidence type="ECO:0000313" key="9">
    <source>
        <dbReference type="Proteomes" id="UP000478052"/>
    </source>
</evidence>
<dbReference type="GO" id="GO:0006915">
    <property type="term" value="P:apoptotic process"/>
    <property type="evidence" value="ECO:0007669"/>
    <property type="project" value="UniProtKB-KW"/>
</dbReference>
<dbReference type="GO" id="GO:0004197">
    <property type="term" value="F:cysteine-type endopeptidase activity"/>
    <property type="evidence" value="ECO:0007669"/>
    <property type="project" value="InterPro"/>
</dbReference>
<dbReference type="InterPro" id="IPR029030">
    <property type="entry name" value="Caspase-like_dom_sf"/>
</dbReference>
<comment type="caution">
    <text evidence="8">The sequence shown here is derived from an EMBL/GenBank/DDBJ whole genome shotgun (WGS) entry which is preliminary data.</text>
</comment>
<accession>A0A6G0Y0A3</accession>
<organism evidence="8 9">
    <name type="scientific">Aphis craccivora</name>
    <name type="common">Cowpea aphid</name>
    <dbReference type="NCBI Taxonomy" id="307492"/>
    <lineage>
        <taxon>Eukaryota</taxon>
        <taxon>Metazoa</taxon>
        <taxon>Ecdysozoa</taxon>
        <taxon>Arthropoda</taxon>
        <taxon>Hexapoda</taxon>
        <taxon>Insecta</taxon>
        <taxon>Pterygota</taxon>
        <taxon>Neoptera</taxon>
        <taxon>Paraneoptera</taxon>
        <taxon>Hemiptera</taxon>
        <taxon>Sternorrhyncha</taxon>
        <taxon>Aphidomorpha</taxon>
        <taxon>Aphidoidea</taxon>
        <taxon>Aphididae</taxon>
        <taxon>Aphidini</taxon>
        <taxon>Aphis</taxon>
        <taxon>Aphis</taxon>
    </lineage>
</organism>
<dbReference type="Pfam" id="PF00656">
    <property type="entry name" value="Peptidase_C14"/>
    <property type="match status" value="1"/>
</dbReference>
<evidence type="ECO:0000256" key="5">
    <source>
        <dbReference type="RuleBase" id="RU003971"/>
    </source>
</evidence>
<dbReference type="EMBL" id="VUJU01007192">
    <property type="protein sequence ID" value="KAF0746482.1"/>
    <property type="molecule type" value="Genomic_DNA"/>
</dbReference>
<comment type="similarity">
    <text evidence="1 5">Belongs to the peptidase C14A family.</text>
</comment>
<evidence type="ECO:0000256" key="1">
    <source>
        <dbReference type="ARBA" id="ARBA00010134"/>
    </source>
</evidence>
<feature type="domain" description="Caspase family p20" evidence="7">
    <location>
        <begin position="53"/>
        <end position="99"/>
    </location>
</feature>
<keyword evidence="3" id="KW-0053">Apoptosis</keyword>
<keyword evidence="4" id="KW-0378">Hydrolase</keyword>
<dbReference type="PROSITE" id="PS50207">
    <property type="entry name" value="CASPASE_P10"/>
    <property type="match status" value="1"/>
</dbReference>
<evidence type="ECO:0000256" key="2">
    <source>
        <dbReference type="ARBA" id="ARBA00022670"/>
    </source>
</evidence>
<feature type="domain" description="Caspase family p10" evidence="6">
    <location>
        <begin position="120"/>
        <end position="151"/>
    </location>
</feature>
<keyword evidence="2" id="KW-0645">Protease</keyword>
<proteinExistence type="inferred from homology"/>
<evidence type="ECO:0000259" key="6">
    <source>
        <dbReference type="PROSITE" id="PS50207"/>
    </source>
</evidence>
<dbReference type="AlphaFoldDB" id="A0A6G0Y0A3"/>
<dbReference type="GO" id="GO:0006508">
    <property type="term" value="P:proteolysis"/>
    <property type="evidence" value="ECO:0007669"/>
    <property type="project" value="UniProtKB-KW"/>
</dbReference>
<evidence type="ECO:0000259" key="7">
    <source>
        <dbReference type="PROSITE" id="PS50208"/>
    </source>
</evidence>
<evidence type="ECO:0000313" key="8">
    <source>
        <dbReference type="EMBL" id="KAF0746482.1"/>
    </source>
</evidence>
<dbReference type="InterPro" id="IPR001309">
    <property type="entry name" value="Pept_C14_p20"/>
</dbReference>
<evidence type="ECO:0000256" key="3">
    <source>
        <dbReference type="ARBA" id="ARBA00022703"/>
    </source>
</evidence>
<dbReference type="Gene3D" id="3.40.50.1460">
    <property type="match status" value="2"/>
</dbReference>
<protein>
    <submittedName>
        <fullName evidence="8">Caspase-1-like</fullName>
    </submittedName>
</protein>
<name>A0A6G0Y0A3_APHCR</name>
<dbReference type="InterPro" id="IPR002398">
    <property type="entry name" value="Pept_C14"/>
</dbReference>
<dbReference type="InterPro" id="IPR002138">
    <property type="entry name" value="Pept_C14_p10"/>
</dbReference>